<evidence type="ECO:0000256" key="1">
    <source>
        <dbReference type="SAM" id="MobiDB-lite"/>
    </source>
</evidence>
<dbReference type="AlphaFoldDB" id="A0A1C6R713"/>
<protein>
    <recommendedName>
        <fullName evidence="5">DUF4913 domain-containing protein</fullName>
    </recommendedName>
</protein>
<feature type="compositionally biased region" description="Basic and acidic residues" evidence="1">
    <location>
        <begin position="213"/>
        <end position="225"/>
    </location>
</feature>
<dbReference type="Proteomes" id="UP000199699">
    <property type="component" value="Unassembled WGS sequence"/>
</dbReference>
<dbReference type="EMBL" id="FMHT01000001">
    <property type="protein sequence ID" value="SCL12777.1"/>
    <property type="molecule type" value="Genomic_DNA"/>
</dbReference>
<evidence type="ECO:0000313" key="4">
    <source>
        <dbReference type="Proteomes" id="UP000199699"/>
    </source>
</evidence>
<keyword evidence="4" id="KW-1185">Reference proteome</keyword>
<proteinExistence type="predicted"/>
<dbReference type="EMBL" id="FMHT01000001">
    <property type="protein sequence ID" value="SCL12808.1"/>
    <property type="molecule type" value="Genomic_DNA"/>
</dbReference>
<dbReference type="RefSeq" id="WP_091074590.1">
    <property type="nucleotide sequence ID" value="NZ_FMHT01000001.1"/>
</dbReference>
<feature type="region of interest" description="Disordered" evidence="1">
    <location>
        <begin position="200"/>
        <end position="225"/>
    </location>
</feature>
<dbReference type="OrthoDB" id="3535759at2"/>
<dbReference type="STRING" id="145857.GA0070616_0006"/>
<organism evidence="2 4">
    <name type="scientific">Micromonospora nigra</name>
    <dbReference type="NCBI Taxonomy" id="145857"/>
    <lineage>
        <taxon>Bacteria</taxon>
        <taxon>Bacillati</taxon>
        <taxon>Actinomycetota</taxon>
        <taxon>Actinomycetes</taxon>
        <taxon>Micromonosporales</taxon>
        <taxon>Micromonosporaceae</taxon>
        <taxon>Micromonospora</taxon>
    </lineage>
</organism>
<name>A0A1C6R713_9ACTN</name>
<evidence type="ECO:0000313" key="3">
    <source>
        <dbReference type="EMBL" id="SCL12808.1"/>
    </source>
</evidence>
<sequence length="225" mass="24416">MTDQEWRRPVSALGADLERVSRRVETVAANASRAADIAGEAHKVIGVLSAQIEGIARARAAAGGGPGEPAAVVSWWMVDEPDEALRLLQGLAGWLDAVYLRYHDAQLSGCWLWHGEVVEELLVLHQAWYDAFVSPEATSARAVDWHDRARPGVVRRIKKALSGCNLTRHKPTGPADVVPPRAPTVDAVPDIADWWAATRGRTAAPSPTPAQLAEERAARDADYRT</sequence>
<accession>A0A1C6R713</accession>
<reference evidence="2 4" key="1">
    <citation type="submission" date="2016-06" db="EMBL/GenBank/DDBJ databases">
        <authorList>
            <person name="Kjaerup R.B."/>
            <person name="Dalgaard T.S."/>
            <person name="Juul-Madsen H.R."/>
        </authorList>
    </citation>
    <scope>NUCLEOTIDE SEQUENCE [LARGE SCALE GENOMIC DNA]</scope>
    <source>
        <strain evidence="2 4">DSM 43818</strain>
    </source>
</reference>
<evidence type="ECO:0008006" key="5">
    <source>
        <dbReference type="Google" id="ProtNLM"/>
    </source>
</evidence>
<evidence type="ECO:0000313" key="2">
    <source>
        <dbReference type="EMBL" id="SCL12777.1"/>
    </source>
</evidence>
<gene>
    <name evidence="2" type="ORF">GA0070616_0006</name>
    <name evidence="3" type="ORF">GA0070616_0027</name>
</gene>